<feature type="compositionally biased region" description="Polar residues" evidence="5">
    <location>
        <begin position="28"/>
        <end position="39"/>
    </location>
</feature>
<dbReference type="GO" id="GO:0103068">
    <property type="term" value="F:leukotriene C4 gamma-glutamyl transferase activity"/>
    <property type="evidence" value="ECO:0007669"/>
    <property type="project" value="UniProtKB-EC"/>
</dbReference>
<proteinExistence type="inferred from homology"/>
<evidence type="ECO:0000256" key="2">
    <source>
        <dbReference type="ARBA" id="ARBA00022679"/>
    </source>
</evidence>
<evidence type="ECO:0000313" key="7">
    <source>
        <dbReference type="EMBL" id="HIW90400.1"/>
    </source>
</evidence>
<feature type="region of interest" description="Disordered" evidence="5">
    <location>
        <begin position="28"/>
        <end position="98"/>
    </location>
</feature>
<comment type="similarity">
    <text evidence="1">Belongs to the gamma-glutamyltransferase family.</text>
</comment>
<dbReference type="InterPro" id="IPR051792">
    <property type="entry name" value="GGT_bact"/>
</dbReference>
<dbReference type="PANTHER" id="PTHR43199">
    <property type="entry name" value="GLUTATHIONE HYDROLASE"/>
    <property type="match status" value="1"/>
</dbReference>
<dbReference type="GO" id="GO:0016787">
    <property type="term" value="F:hydrolase activity"/>
    <property type="evidence" value="ECO:0007669"/>
    <property type="project" value="UniProtKB-KW"/>
</dbReference>
<organism evidence="7 8">
    <name type="scientific">Candidatus Corynebacterium avicola</name>
    <dbReference type="NCBI Taxonomy" id="2838527"/>
    <lineage>
        <taxon>Bacteria</taxon>
        <taxon>Bacillati</taxon>
        <taxon>Actinomycetota</taxon>
        <taxon>Actinomycetes</taxon>
        <taxon>Mycobacteriales</taxon>
        <taxon>Corynebacteriaceae</taxon>
        <taxon>Corynebacterium</taxon>
    </lineage>
</organism>
<evidence type="ECO:0000256" key="3">
    <source>
        <dbReference type="ARBA" id="ARBA00022801"/>
    </source>
</evidence>
<accession>A0A9D1RMZ8</accession>
<evidence type="ECO:0000256" key="6">
    <source>
        <dbReference type="SAM" id="SignalP"/>
    </source>
</evidence>
<feature type="region of interest" description="Disordered" evidence="5">
    <location>
        <begin position="540"/>
        <end position="574"/>
    </location>
</feature>
<feature type="signal peptide" evidence="6">
    <location>
        <begin position="1"/>
        <end position="28"/>
    </location>
</feature>
<keyword evidence="6" id="KW-0732">Signal</keyword>
<keyword evidence="2 7" id="KW-0808">Transferase</keyword>
<dbReference type="InterPro" id="IPR043137">
    <property type="entry name" value="GGT_ssub_C"/>
</dbReference>
<sequence>MKRTPHMIASLTVAGLFLSGAMVSPSVAQTELPTDSSADNPAGGSVDGSLDGFVPVPENPLEDPVQNKANGFPTEQSCDDSDEVSQSYSADGSTDEAVVATPDPYASDIACRTLLEGGSAADAVAAAQFTMGLTEPQSSGPGGGGVAVYYDADSDETKTWNASAPAPDDVTSSTKTGVPQTTKLINTLHDDYGDMDLDEIVDPIAELADDGFKVSKRMNSAINRRIDDMTAIPWPEVSSDDIPDEGDEVTNPDYADYLRDLDISGDLEPEDPLCVDYRENEVCGSSDAGTGMMIVGEALGILDNLDQDMVTDNTKHVVTEAERLALANGNTWMQDPEIDPELSEAYVDELVTNEEHLEEQADRIDSEDSLEDIEPDPVDGEEGTYRDHEEEGTTQITVRDGDGNFAAMTTTISQHFGTGKVENGYFLNNSMRNFTVSNDEMNQRAPGIRPKTSMSPVIVFEDGTPMLGMGTAGGSHIPSFVIKTIVGIIDKGQDVREAVRAKNYGAIGRDDTYREGNGGEGSASSLSVIHVDDGTVYGESDARAYGSARSTSVDGESDDTQYGGGLSSSDINLS</sequence>
<protein>
    <submittedName>
        <fullName evidence="7">Gamma-glutamyltransferase</fullName>
        <ecNumber evidence="7">2.3.2.2</ecNumber>
    </submittedName>
</protein>
<evidence type="ECO:0000256" key="4">
    <source>
        <dbReference type="ARBA" id="ARBA00023145"/>
    </source>
</evidence>
<dbReference type="Pfam" id="PF01019">
    <property type="entry name" value="G_glu_transpept"/>
    <property type="match status" value="2"/>
</dbReference>
<dbReference type="InterPro" id="IPR043138">
    <property type="entry name" value="GGT_lsub"/>
</dbReference>
<comment type="caution">
    <text evidence="7">The sequence shown here is derived from an EMBL/GenBank/DDBJ whole genome shotgun (WGS) entry which is preliminary data.</text>
</comment>
<dbReference type="EC" id="2.3.2.2" evidence="7"/>
<keyword evidence="3" id="KW-0378">Hydrolase</keyword>
<reference evidence="7" key="1">
    <citation type="journal article" date="2021" name="PeerJ">
        <title>Extensive microbial diversity within the chicken gut microbiome revealed by metagenomics and culture.</title>
        <authorList>
            <person name="Gilroy R."/>
            <person name="Ravi A."/>
            <person name="Getino M."/>
            <person name="Pursley I."/>
            <person name="Horton D.L."/>
            <person name="Alikhan N.F."/>
            <person name="Baker D."/>
            <person name="Gharbi K."/>
            <person name="Hall N."/>
            <person name="Watson M."/>
            <person name="Adriaenssens E.M."/>
            <person name="Foster-Nyarko E."/>
            <person name="Jarju S."/>
            <person name="Secka A."/>
            <person name="Antonio M."/>
            <person name="Oren A."/>
            <person name="Chaudhuri R.R."/>
            <person name="La Ragione R."/>
            <person name="Hildebrand F."/>
            <person name="Pallen M.J."/>
        </authorList>
    </citation>
    <scope>NUCLEOTIDE SEQUENCE</scope>
    <source>
        <strain evidence="7">CHK32-1732</strain>
    </source>
</reference>
<reference evidence="7" key="2">
    <citation type="submission" date="2021-04" db="EMBL/GenBank/DDBJ databases">
        <authorList>
            <person name="Gilroy R."/>
        </authorList>
    </citation>
    <scope>NUCLEOTIDE SEQUENCE</scope>
    <source>
        <strain evidence="7">CHK32-1732</strain>
    </source>
</reference>
<feature type="compositionally biased region" description="Acidic residues" evidence="5">
    <location>
        <begin position="367"/>
        <end position="382"/>
    </location>
</feature>
<dbReference type="Proteomes" id="UP000824190">
    <property type="component" value="Unassembled WGS sequence"/>
</dbReference>
<name>A0A9D1RMZ8_9CORY</name>
<dbReference type="InterPro" id="IPR029055">
    <property type="entry name" value="Ntn_hydrolases_N"/>
</dbReference>
<dbReference type="EMBL" id="DXGC01000017">
    <property type="protein sequence ID" value="HIW90400.1"/>
    <property type="molecule type" value="Genomic_DNA"/>
</dbReference>
<keyword evidence="4" id="KW-0865">Zymogen</keyword>
<dbReference type="PANTHER" id="PTHR43199:SF1">
    <property type="entry name" value="GLUTATHIONE HYDROLASE PROENZYME"/>
    <property type="match status" value="1"/>
</dbReference>
<feature type="compositionally biased region" description="Polar residues" evidence="5">
    <location>
        <begin position="67"/>
        <end position="76"/>
    </location>
</feature>
<evidence type="ECO:0000313" key="8">
    <source>
        <dbReference type="Proteomes" id="UP000824190"/>
    </source>
</evidence>
<dbReference type="Gene3D" id="3.60.20.40">
    <property type="match status" value="1"/>
</dbReference>
<evidence type="ECO:0000256" key="1">
    <source>
        <dbReference type="ARBA" id="ARBA00009381"/>
    </source>
</evidence>
<dbReference type="AlphaFoldDB" id="A0A9D1RMZ8"/>
<feature type="region of interest" description="Disordered" evidence="5">
    <location>
        <begin position="358"/>
        <end position="392"/>
    </location>
</feature>
<evidence type="ECO:0000256" key="5">
    <source>
        <dbReference type="SAM" id="MobiDB-lite"/>
    </source>
</evidence>
<feature type="chain" id="PRO_5039456474" evidence="6">
    <location>
        <begin position="29"/>
        <end position="574"/>
    </location>
</feature>
<dbReference type="SUPFAM" id="SSF56235">
    <property type="entry name" value="N-terminal nucleophile aminohydrolases (Ntn hydrolases)"/>
    <property type="match status" value="1"/>
</dbReference>
<keyword evidence="7" id="KW-0012">Acyltransferase</keyword>
<dbReference type="PRINTS" id="PR01210">
    <property type="entry name" value="GGTRANSPTASE"/>
</dbReference>
<gene>
    <name evidence="7" type="ORF">H9870_01865</name>
</gene>
<dbReference type="Gene3D" id="1.10.246.130">
    <property type="match status" value="1"/>
</dbReference>